<evidence type="ECO:0000313" key="2">
    <source>
        <dbReference type="Proteomes" id="UP000015105"/>
    </source>
</evidence>
<reference evidence="2" key="1">
    <citation type="journal article" date="2014" name="Science">
        <title>Ancient hybridizations among the ancestral genomes of bread wheat.</title>
        <authorList>
            <consortium name="International Wheat Genome Sequencing Consortium,"/>
            <person name="Marcussen T."/>
            <person name="Sandve S.R."/>
            <person name="Heier L."/>
            <person name="Spannagl M."/>
            <person name="Pfeifer M."/>
            <person name="Jakobsen K.S."/>
            <person name="Wulff B.B."/>
            <person name="Steuernagel B."/>
            <person name="Mayer K.F."/>
            <person name="Olsen O.A."/>
        </authorList>
    </citation>
    <scope>NUCLEOTIDE SEQUENCE [LARGE SCALE GENOMIC DNA]</scope>
    <source>
        <strain evidence="2">cv. AL8/78</strain>
    </source>
</reference>
<reference evidence="1" key="4">
    <citation type="submission" date="2019-03" db="UniProtKB">
        <authorList>
            <consortium name="EnsemblPlants"/>
        </authorList>
    </citation>
    <scope>IDENTIFICATION</scope>
</reference>
<dbReference type="AlphaFoldDB" id="A0A453RN90"/>
<dbReference type="EnsemblPlants" id="AET7Gv20640400.7">
    <property type="protein sequence ID" value="AET7Gv20640400.7"/>
    <property type="gene ID" value="AET7Gv20640400"/>
</dbReference>
<reference evidence="2" key="2">
    <citation type="journal article" date="2017" name="Nat. Plants">
        <title>The Aegilops tauschii genome reveals multiple impacts of transposons.</title>
        <authorList>
            <person name="Zhao G."/>
            <person name="Zou C."/>
            <person name="Li K."/>
            <person name="Wang K."/>
            <person name="Li T."/>
            <person name="Gao L."/>
            <person name="Zhang X."/>
            <person name="Wang H."/>
            <person name="Yang Z."/>
            <person name="Liu X."/>
            <person name="Jiang W."/>
            <person name="Mao L."/>
            <person name="Kong X."/>
            <person name="Jiao Y."/>
            <person name="Jia J."/>
        </authorList>
    </citation>
    <scope>NUCLEOTIDE SEQUENCE [LARGE SCALE GENOMIC DNA]</scope>
    <source>
        <strain evidence="2">cv. AL8/78</strain>
    </source>
</reference>
<dbReference type="Gramene" id="AET7Gv20640400.7">
    <property type="protein sequence ID" value="AET7Gv20640400.7"/>
    <property type="gene ID" value="AET7Gv20640400"/>
</dbReference>
<name>A0A453RN90_AEGTS</name>
<proteinExistence type="predicted"/>
<sequence length="143" mass="16531">VFLLFMDFAYSYGVKTTATGGYGWEIQCHEALKHMAFLCVLSELLRCFWGDMNFFSVELELCIYMWSVLCFIKAVENLKCNKLSELCKLESSTLYMGTWCPKSERNHMIAAYLFPMNLAGARSFIYKDWLGCLPSICLKFSDQ</sequence>
<dbReference type="Proteomes" id="UP000015105">
    <property type="component" value="Chromosome 7D"/>
</dbReference>
<protein>
    <submittedName>
        <fullName evidence="1">Uncharacterized protein</fullName>
    </submittedName>
</protein>
<evidence type="ECO:0000313" key="1">
    <source>
        <dbReference type="EnsemblPlants" id="AET7Gv20640400.7"/>
    </source>
</evidence>
<accession>A0A453RN90</accession>
<organism evidence="1 2">
    <name type="scientific">Aegilops tauschii subsp. strangulata</name>
    <name type="common">Goatgrass</name>
    <dbReference type="NCBI Taxonomy" id="200361"/>
    <lineage>
        <taxon>Eukaryota</taxon>
        <taxon>Viridiplantae</taxon>
        <taxon>Streptophyta</taxon>
        <taxon>Embryophyta</taxon>
        <taxon>Tracheophyta</taxon>
        <taxon>Spermatophyta</taxon>
        <taxon>Magnoliopsida</taxon>
        <taxon>Liliopsida</taxon>
        <taxon>Poales</taxon>
        <taxon>Poaceae</taxon>
        <taxon>BOP clade</taxon>
        <taxon>Pooideae</taxon>
        <taxon>Triticodae</taxon>
        <taxon>Triticeae</taxon>
        <taxon>Triticinae</taxon>
        <taxon>Aegilops</taxon>
    </lineage>
</organism>
<reference evidence="1" key="3">
    <citation type="journal article" date="2017" name="Nature">
        <title>Genome sequence of the progenitor of the wheat D genome Aegilops tauschii.</title>
        <authorList>
            <person name="Luo M.C."/>
            <person name="Gu Y.Q."/>
            <person name="Puiu D."/>
            <person name="Wang H."/>
            <person name="Twardziok S.O."/>
            <person name="Deal K.R."/>
            <person name="Huo N."/>
            <person name="Zhu T."/>
            <person name="Wang L."/>
            <person name="Wang Y."/>
            <person name="McGuire P.E."/>
            <person name="Liu S."/>
            <person name="Long H."/>
            <person name="Ramasamy R.K."/>
            <person name="Rodriguez J.C."/>
            <person name="Van S.L."/>
            <person name="Yuan L."/>
            <person name="Wang Z."/>
            <person name="Xia Z."/>
            <person name="Xiao L."/>
            <person name="Anderson O.D."/>
            <person name="Ouyang S."/>
            <person name="Liang Y."/>
            <person name="Zimin A.V."/>
            <person name="Pertea G."/>
            <person name="Qi P."/>
            <person name="Bennetzen J.L."/>
            <person name="Dai X."/>
            <person name="Dawson M.W."/>
            <person name="Muller H.G."/>
            <person name="Kugler K."/>
            <person name="Rivarola-Duarte L."/>
            <person name="Spannagl M."/>
            <person name="Mayer K.F.X."/>
            <person name="Lu F.H."/>
            <person name="Bevan M.W."/>
            <person name="Leroy P."/>
            <person name="Li P."/>
            <person name="You F.M."/>
            <person name="Sun Q."/>
            <person name="Liu Z."/>
            <person name="Lyons E."/>
            <person name="Wicker T."/>
            <person name="Salzberg S.L."/>
            <person name="Devos K.M."/>
            <person name="Dvorak J."/>
        </authorList>
    </citation>
    <scope>NUCLEOTIDE SEQUENCE [LARGE SCALE GENOMIC DNA]</scope>
    <source>
        <strain evidence="1">cv. AL8/78</strain>
    </source>
</reference>
<reference evidence="1" key="5">
    <citation type="journal article" date="2021" name="G3 (Bethesda)">
        <title>Aegilops tauschii genome assembly Aet v5.0 features greater sequence contiguity and improved annotation.</title>
        <authorList>
            <person name="Wang L."/>
            <person name="Zhu T."/>
            <person name="Rodriguez J.C."/>
            <person name="Deal K.R."/>
            <person name="Dubcovsky J."/>
            <person name="McGuire P.E."/>
            <person name="Lux T."/>
            <person name="Spannagl M."/>
            <person name="Mayer K.F.X."/>
            <person name="Baldrich P."/>
            <person name="Meyers B.C."/>
            <person name="Huo N."/>
            <person name="Gu Y.Q."/>
            <person name="Zhou H."/>
            <person name="Devos K.M."/>
            <person name="Bennetzen J.L."/>
            <person name="Unver T."/>
            <person name="Budak H."/>
            <person name="Gulick P.J."/>
            <person name="Galiba G."/>
            <person name="Kalapos B."/>
            <person name="Nelson D.R."/>
            <person name="Li P."/>
            <person name="You F.M."/>
            <person name="Luo M.C."/>
            <person name="Dvorak J."/>
        </authorList>
    </citation>
    <scope>NUCLEOTIDE SEQUENCE [LARGE SCALE GENOMIC DNA]</scope>
    <source>
        <strain evidence="1">cv. AL8/78</strain>
    </source>
</reference>
<keyword evidence="2" id="KW-1185">Reference proteome</keyword>